<dbReference type="Pfam" id="PF02464">
    <property type="entry name" value="CinA"/>
    <property type="match status" value="1"/>
</dbReference>
<gene>
    <name evidence="2" type="ORF">GJU39_17955</name>
</gene>
<evidence type="ECO:0000259" key="1">
    <source>
        <dbReference type="Pfam" id="PF02464"/>
    </source>
</evidence>
<dbReference type="InterPro" id="IPR008136">
    <property type="entry name" value="CinA_C"/>
</dbReference>
<comment type="caution">
    <text evidence="2">The sequence shown here is derived from an EMBL/GenBank/DDBJ whole genome shotgun (WGS) entry which is preliminary data.</text>
</comment>
<evidence type="ECO:0000313" key="2">
    <source>
        <dbReference type="EMBL" id="MRX77967.1"/>
    </source>
</evidence>
<dbReference type="OrthoDB" id="6659578at2"/>
<evidence type="ECO:0000313" key="3">
    <source>
        <dbReference type="Proteomes" id="UP000487757"/>
    </source>
</evidence>
<dbReference type="NCBIfam" id="TIGR00199">
    <property type="entry name" value="PncC_domain"/>
    <property type="match status" value="1"/>
</dbReference>
<dbReference type="RefSeq" id="WP_154282379.1">
    <property type="nucleotide sequence ID" value="NZ_JBHUJQ010000001.1"/>
</dbReference>
<keyword evidence="3" id="KW-1185">Reference proteome</keyword>
<organism evidence="2 3">
    <name type="scientific">Pedobacter petrophilus</name>
    <dbReference type="NCBI Taxonomy" id="1908241"/>
    <lineage>
        <taxon>Bacteria</taxon>
        <taxon>Pseudomonadati</taxon>
        <taxon>Bacteroidota</taxon>
        <taxon>Sphingobacteriia</taxon>
        <taxon>Sphingobacteriales</taxon>
        <taxon>Sphingobacteriaceae</taxon>
        <taxon>Pedobacter</taxon>
    </lineage>
</organism>
<dbReference type="InterPro" id="IPR036653">
    <property type="entry name" value="CinA-like_C"/>
</dbReference>
<sequence length="162" mass="17585">MTSEIMKEVGSMLIEKHLTVAFAESATAGRLTAEFSMIDNAGKFLKGGIACYDACIKEDLLHVDHQLIEDFTPESMEVTKAIAVGLNKAIPSDIQIGITGLTCAGGSETAEKPVGTMFICGTRNGDAIFSERLHFDGEREEIVEHTIEKCGELLKDYLQSLN</sequence>
<dbReference type="SUPFAM" id="SSF142433">
    <property type="entry name" value="CinA-like"/>
    <property type="match status" value="1"/>
</dbReference>
<dbReference type="AlphaFoldDB" id="A0A7K0G2C2"/>
<name>A0A7K0G2C2_9SPHI</name>
<protein>
    <submittedName>
        <fullName evidence="2">Nicotinamide-nucleotide amidohydrolase family protein</fullName>
    </submittedName>
</protein>
<feature type="domain" description="CinA C-terminal" evidence="1">
    <location>
        <begin position="4"/>
        <end position="157"/>
    </location>
</feature>
<dbReference type="GO" id="GO:0016787">
    <property type="term" value="F:hydrolase activity"/>
    <property type="evidence" value="ECO:0007669"/>
    <property type="project" value="UniProtKB-KW"/>
</dbReference>
<proteinExistence type="predicted"/>
<keyword evidence="2" id="KW-0378">Hydrolase</keyword>
<accession>A0A7K0G2C2</accession>
<reference evidence="2 3" key="1">
    <citation type="submission" date="2019-11" db="EMBL/GenBank/DDBJ databases">
        <title>Pedobacter petrophilus genome.</title>
        <authorList>
            <person name="Feldbauer M.J."/>
            <person name="Newman J.D."/>
        </authorList>
    </citation>
    <scope>NUCLEOTIDE SEQUENCE [LARGE SCALE GENOMIC DNA]</scope>
    <source>
        <strain evidence="2 3">LMG 29686</strain>
    </source>
</reference>
<dbReference type="Gene3D" id="3.90.950.20">
    <property type="entry name" value="CinA-like"/>
    <property type="match status" value="1"/>
</dbReference>
<dbReference type="EMBL" id="WKKH01000036">
    <property type="protein sequence ID" value="MRX77967.1"/>
    <property type="molecule type" value="Genomic_DNA"/>
</dbReference>
<dbReference type="Proteomes" id="UP000487757">
    <property type="component" value="Unassembled WGS sequence"/>
</dbReference>